<dbReference type="PROSITE" id="PS50920">
    <property type="entry name" value="SOLCAR"/>
    <property type="match status" value="3"/>
</dbReference>
<evidence type="ECO:0000256" key="4">
    <source>
        <dbReference type="ARBA" id="ARBA00022692"/>
    </source>
</evidence>
<dbReference type="GO" id="GO:0031966">
    <property type="term" value="C:mitochondrial membrane"/>
    <property type="evidence" value="ECO:0007669"/>
    <property type="project" value="UniProtKB-SubCell"/>
</dbReference>
<feature type="repeat" description="Solcar" evidence="9">
    <location>
        <begin position="39"/>
        <end position="121"/>
    </location>
</feature>
<dbReference type="Proteomes" id="UP000094801">
    <property type="component" value="Unassembled WGS sequence"/>
</dbReference>
<evidence type="ECO:0000256" key="7">
    <source>
        <dbReference type="ARBA" id="ARBA00023128"/>
    </source>
</evidence>
<evidence type="ECO:0000256" key="2">
    <source>
        <dbReference type="ARBA" id="ARBA00006375"/>
    </source>
</evidence>
<dbReference type="Pfam" id="PF00153">
    <property type="entry name" value="Mito_carr"/>
    <property type="match status" value="3"/>
</dbReference>
<evidence type="ECO:0000256" key="9">
    <source>
        <dbReference type="PROSITE-ProRule" id="PRU00282"/>
    </source>
</evidence>
<dbReference type="EMBL" id="KV453872">
    <property type="protein sequence ID" value="ODV82872.1"/>
    <property type="molecule type" value="Genomic_DNA"/>
</dbReference>
<dbReference type="PANTHER" id="PTHR45624">
    <property type="entry name" value="MITOCHONDRIAL BASIC AMINO ACIDS TRANSPORTER-RELATED"/>
    <property type="match status" value="1"/>
</dbReference>
<dbReference type="PANTHER" id="PTHR45624:SF9">
    <property type="entry name" value="CARRIER PROTEIN, PUTATIVE (AFU_ORTHOLOGUE AFUA_4G06390)-RELATED"/>
    <property type="match status" value="1"/>
</dbReference>
<evidence type="ECO:0000313" key="11">
    <source>
        <dbReference type="EMBL" id="ODV82872.1"/>
    </source>
</evidence>
<proteinExistence type="inferred from homology"/>
<dbReference type="GO" id="GO:0022857">
    <property type="term" value="F:transmembrane transporter activity"/>
    <property type="evidence" value="ECO:0007669"/>
    <property type="project" value="TreeGrafter"/>
</dbReference>
<keyword evidence="4 9" id="KW-0812">Transmembrane</keyword>
<keyword evidence="5" id="KW-0677">Repeat</keyword>
<accession>A0A1E4STX5</accession>
<feature type="repeat" description="Solcar" evidence="9">
    <location>
        <begin position="154"/>
        <end position="263"/>
    </location>
</feature>
<keyword evidence="3 10" id="KW-0813">Transport</keyword>
<feature type="repeat" description="Solcar" evidence="9">
    <location>
        <begin position="282"/>
        <end position="379"/>
    </location>
</feature>
<keyword evidence="7" id="KW-0496">Mitochondrion</keyword>
<gene>
    <name evidence="11" type="ORF">CANARDRAFT_10164</name>
</gene>
<evidence type="ECO:0000256" key="8">
    <source>
        <dbReference type="ARBA" id="ARBA00023136"/>
    </source>
</evidence>
<evidence type="ECO:0000256" key="10">
    <source>
        <dbReference type="RuleBase" id="RU000488"/>
    </source>
</evidence>
<evidence type="ECO:0000256" key="5">
    <source>
        <dbReference type="ARBA" id="ARBA00022737"/>
    </source>
</evidence>
<reference evidence="12" key="1">
    <citation type="submission" date="2016-04" db="EMBL/GenBank/DDBJ databases">
        <title>Comparative genomics of biotechnologically important yeasts.</title>
        <authorList>
            <consortium name="DOE Joint Genome Institute"/>
            <person name="Riley R."/>
            <person name="Haridas S."/>
            <person name="Wolfe K.H."/>
            <person name="Lopes M.R."/>
            <person name="Hittinger C.T."/>
            <person name="Goker M."/>
            <person name="Salamov A."/>
            <person name="Wisecaver J."/>
            <person name="Long T.M."/>
            <person name="Aerts A.L."/>
            <person name="Barry K."/>
            <person name="Choi C."/>
            <person name="Clum A."/>
            <person name="Coughlan A.Y."/>
            <person name="Deshpande S."/>
            <person name="Douglass A.P."/>
            <person name="Hanson S.J."/>
            <person name="Klenk H.-P."/>
            <person name="Labutti K."/>
            <person name="Lapidus A."/>
            <person name="Lindquist E."/>
            <person name="Lipzen A."/>
            <person name="Meier-Kolthoff J.P."/>
            <person name="Ohm R.A."/>
            <person name="Otillar R.P."/>
            <person name="Pangilinan J."/>
            <person name="Peng Y."/>
            <person name="Rokas A."/>
            <person name="Rosa C.A."/>
            <person name="Scheuner C."/>
            <person name="Sibirny A.A."/>
            <person name="Slot J.C."/>
            <person name="Stielow J.B."/>
            <person name="Sun H."/>
            <person name="Kurtzman C.P."/>
            <person name="Blackwell M."/>
            <person name="Grigoriev I.V."/>
            <person name="Jeffries T.W."/>
        </authorList>
    </citation>
    <scope>NUCLEOTIDE SEQUENCE [LARGE SCALE GENOMIC DNA]</scope>
    <source>
        <strain evidence="12">NRRL YB-2248</strain>
    </source>
</reference>
<dbReference type="OrthoDB" id="2382881at2759"/>
<name>A0A1E4STX5_9ASCO</name>
<evidence type="ECO:0000256" key="3">
    <source>
        <dbReference type="ARBA" id="ARBA00022448"/>
    </source>
</evidence>
<dbReference type="Gene3D" id="1.50.40.10">
    <property type="entry name" value="Mitochondrial carrier domain"/>
    <property type="match status" value="1"/>
</dbReference>
<evidence type="ECO:0000313" key="12">
    <source>
        <dbReference type="Proteomes" id="UP000094801"/>
    </source>
</evidence>
<keyword evidence="6" id="KW-1133">Transmembrane helix</keyword>
<keyword evidence="8 9" id="KW-0472">Membrane</keyword>
<protein>
    <recommendedName>
        <fullName evidence="13">Mitochondrial carrier protein</fullName>
    </recommendedName>
</protein>
<sequence>MNKSDPIPPVPPSISNHIPAITGDIIPHPNPIIQLPAILTPYKSAILSYSASIVSTTVGFPLDSMKTRMQTHHFPNAYTCFKLTLQQEGFTGLFRGISAPLISSSLARSIGVAMYTEVKPIVSQISNQLIGVTPLINNAPGGSIKQQHFEKVINNIPIALVSGSISGFFVSCFACPFELTKIFSQILVLVNHDNGSHSGNFKKDTSIILSDDKKIPKGLIQVGKSIAKHQGITGLYSGFRYHFLRDGLSTGLFYGVYETVKLLIQSKNDQFFNDHCWERQFIDLVSVPFAGAFAGCLSWITVFPLDTVKSQYQRDVVGNVLKSIQGNHDKKVVIVHPSLKSFLTRLPKREMYKGLGPSLTRSVTTTMIFFSIFEYLMNNIV</sequence>
<evidence type="ECO:0000256" key="6">
    <source>
        <dbReference type="ARBA" id="ARBA00022989"/>
    </source>
</evidence>
<keyword evidence="12" id="KW-1185">Reference proteome</keyword>
<organism evidence="11 12">
    <name type="scientific">[Candida] arabinofermentans NRRL YB-2248</name>
    <dbReference type="NCBI Taxonomy" id="983967"/>
    <lineage>
        <taxon>Eukaryota</taxon>
        <taxon>Fungi</taxon>
        <taxon>Dikarya</taxon>
        <taxon>Ascomycota</taxon>
        <taxon>Saccharomycotina</taxon>
        <taxon>Pichiomycetes</taxon>
        <taxon>Pichiales</taxon>
        <taxon>Pichiaceae</taxon>
        <taxon>Ogataea</taxon>
        <taxon>Ogataea/Candida clade</taxon>
    </lineage>
</organism>
<dbReference type="AlphaFoldDB" id="A0A1E4STX5"/>
<dbReference type="STRING" id="983967.A0A1E4STX5"/>
<comment type="similarity">
    <text evidence="2 10">Belongs to the mitochondrial carrier (TC 2.A.29) family.</text>
</comment>
<evidence type="ECO:0000256" key="1">
    <source>
        <dbReference type="ARBA" id="ARBA00004225"/>
    </source>
</evidence>
<dbReference type="InterPro" id="IPR023395">
    <property type="entry name" value="MCP_dom_sf"/>
</dbReference>
<dbReference type="SUPFAM" id="SSF103506">
    <property type="entry name" value="Mitochondrial carrier"/>
    <property type="match status" value="1"/>
</dbReference>
<evidence type="ECO:0008006" key="13">
    <source>
        <dbReference type="Google" id="ProtNLM"/>
    </source>
</evidence>
<comment type="subcellular location">
    <subcellularLocation>
        <location evidence="1">Mitochondrion membrane</location>
        <topology evidence="1">Multi-pass membrane protein</topology>
    </subcellularLocation>
</comment>
<dbReference type="InterPro" id="IPR018108">
    <property type="entry name" value="MCP_transmembrane"/>
</dbReference>
<dbReference type="InterPro" id="IPR050567">
    <property type="entry name" value="Mitochondrial_Carrier"/>
</dbReference>